<keyword evidence="11" id="KW-0418">Kinase</keyword>
<evidence type="ECO:0000313" key="11">
    <source>
        <dbReference type="RefSeq" id="XP_013386182.1"/>
    </source>
</evidence>
<dbReference type="GO" id="GO:0006631">
    <property type="term" value="P:fatty acid metabolic process"/>
    <property type="evidence" value="ECO:0007669"/>
    <property type="project" value="UniProtKB-KW"/>
</dbReference>
<dbReference type="Gene3D" id="2.60.40.10">
    <property type="entry name" value="Immunoglobulins"/>
    <property type="match status" value="1"/>
</dbReference>
<comment type="similarity">
    <text evidence="1">Belongs to the 5'-AMP-activated protein kinase beta subunit family.</text>
</comment>
<proteinExistence type="inferred from homology"/>
<dbReference type="InterPro" id="IPR050827">
    <property type="entry name" value="CRP1_MDG1_kinase"/>
</dbReference>
<feature type="domain" description="Association with the SNF1 complex (ASC)" evidence="9">
    <location>
        <begin position="183"/>
        <end position="273"/>
    </location>
</feature>
<evidence type="ECO:0000256" key="3">
    <source>
        <dbReference type="ARBA" id="ARBA00022553"/>
    </source>
</evidence>
<dbReference type="Proteomes" id="UP000085678">
    <property type="component" value="Unplaced"/>
</dbReference>
<reference evidence="11" key="1">
    <citation type="submission" date="2025-08" db="UniProtKB">
        <authorList>
            <consortium name="RefSeq"/>
        </authorList>
    </citation>
    <scope>IDENTIFICATION</scope>
    <source>
        <tissue evidence="11">Gonads</tissue>
    </source>
</reference>
<organism evidence="10 11">
    <name type="scientific">Lingula anatina</name>
    <name type="common">Brachiopod</name>
    <name type="synonym">Lingula unguis</name>
    <dbReference type="NCBI Taxonomy" id="7574"/>
    <lineage>
        <taxon>Eukaryota</taxon>
        <taxon>Metazoa</taxon>
        <taxon>Spiralia</taxon>
        <taxon>Lophotrochozoa</taxon>
        <taxon>Brachiopoda</taxon>
        <taxon>Linguliformea</taxon>
        <taxon>Lingulata</taxon>
        <taxon>Lingulida</taxon>
        <taxon>Linguloidea</taxon>
        <taxon>Lingulidae</taxon>
        <taxon>Lingula</taxon>
    </lineage>
</organism>
<keyword evidence="2" id="KW-0444">Lipid biosynthesis</keyword>
<dbReference type="GO" id="GO:0005634">
    <property type="term" value="C:nucleus"/>
    <property type="evidence" value="ECO:0007669"/>
    <property type="project" value="TreeGrafter"/>
</dbReference>
<dbReference type="STRING" id="7574.A0A1S3HJJ1"/>
<feature type="region of interest" description="Disordered" evidence="8">
    <location>
        <begin position="175"/>
        <end position="200"/>
    </location>
</feature>
<name>A0A1S3HJJ1_LINAN</name>
<evidence type="ECO:0000256" key="2">
    <source>
        <dbReference type="ARBA" id="ARBA00022516"/>
    </source>
</evidence>
<dbReference type="InterPro" id="IPR006828">
    <property type="entry name" value="ASC_dom"/>
</dbReference>
<dbReference type="GeneID" id="106155749"/>
<dbReference type="OMA" id="AMYDEMG"/>
<keyword evidence="3" id="KW-0597">Phosphoprotein</keyword>
<evidence type="ECO:0000256" key="6">
    <source>
        <dbReference type="ARBA" id="ARBA00025180"/>
    </source>
</evidence>
<dbReference type="Pfam" id="PF16561">
    <property type="entry name" value="AMPK1_CBM"/>
    <property type="match status" value="1"/>
</dbReference>
<feature type="compositionally biased region" description="Polar residues" evidence="8">
    <location>
        <begin position="175"/>
        <end position="184"/>
    </location>
</feature>
<dbReference type="GO" id="GO:0019901">
    <property type="term" value="F:protein kinase binding"/>
    <property type="evidence" value="ECO:0007669"/>
    <property type="project" value="TreeGrafter"/>
</dbReference>
<dbReference type="GO" id="GO:0016301">
    <property type="term" value="F:kinase activity"/>
    <property type="evidence" value="ECO:0007669"/>
    <property type="project" value="UniProtKB-KW"/>
</dbReference>
<dbReference type="SMART" id="SM01010">
    <property type="entry name" value="AMPKBI"/>
    <property type="match status" value="1"/>
</dbReference>
<dbReference type="InterPro" id="IPR032640">
    <property type="entry name" value="AMPK1_CBM"/>
</dbReference>
<dbReference type="OrthoDB" id="531008at2759"/>
<evidence type="ECO:0000256" key="7">
    <source>
        <dbReference type="ARBA" id="ARBA00040010"/>
    </source>
</evidence>
<evidence type="ECO:0000313" key="10">
    <source>
        <dbReference type="Proteomes" id="UP000085678"/>
    </source>
</evidence>
<dbReference type="SUPFAM" id="SSF81296">
    <property type="entry name" value="E set domains"/>
    <property type="match status" value="1"/>
</dbReference>
<evidence type="ECO:0000256" key="5">
    <source>
        <dbReference type="ARBA" id="ARBA00023098"/>
    </source>
</evidence>
<protein>
    <recommendedName>
        <fullName evidence="7">5'-AMP-activated protein kinase subunit beta-1</fullName>
    </recommendedName>
</protein>
<evidence type="ECO:0000256" key="4">
    <source>
        <dbReference type="ARBA" id="ARBA00022832"/>
    </source>
</evidence>
<gene>
    <name evidence="11" type="primary">LOC106155749</name>
</gene>
<dbReference type="Gene3D" id="6.20.250.60">
    <property type="match status" value="1"/>
</dbReference>
<dbReference type="GO" id="GO:0007165">
    <property type="term" value="P:signal transduction"/>
    <property type="evidence" value="ECO:0007669"/>
    <property type="project" value="TreeGrafter"/>
</dbReference>
<dbReference type="AlphaFoldDB" id="A0A1S3HJJ1"/>
<accession>A0A1S3HJJ1</accession>
<comment type="function">
    <text evidence="6">Non-catalytic subunit of AMP-activated protein kinase (AMPK), an energy sensor protein kinase that plays a key role in regulating cellular energy metabolism. In response to reduction of intracellular ATP levels, AMPK activates energy-producing pathways and inhibits energy-consuming processes: inhibits protein, carbohydrate and lipid biosynthesis, as well as cell growth and proliferation. AMPK acts via direct phosphorylation of metabolic enzymes, and by longer-term effects via phosphorylation of transcription regulators. Also acts as a regulator of cellular polarity by remodeling the actin cytoskeleton; probably by indirectly activating myosin. Beta non-catalytic subunit acts as a scaffold on which the AMPK complex assembles, via its C-terminus that bridges alpha (PRKAA1 or PRKAA2) and gamma subunits (PRKAG1, PRKAG2 or PRKAG3).</text>
</comment>
<sequence length="273" mass="30372">MGNTGPGGQKRHNSGDDPPSSPGVGRTNRLIYQPSMDESDEFMPGSLRAATLGQDIDLTTRMRADSLSNYVRPNKEIRLPTPFKWEGGGKEVYMSGSFDNWKSKIPMAKSHGDFYTIVDLKEGQHEYKFLVDGQWVHSANQPTTTNNMGTKNNIMKVKKSDFEVFEALKSDAVGTNESKTSMSGSPPGEYCQEVPQRKPNEKVPGPPILPPHLLQVILNKDVPASCEPNLLPEPNHVMLNHLYALSIKDGVMVLSATHRYKKKYVTTLLYKPI</sequence>
<dbReference type="Pfam" id="PF04739">
    <property type="entry name" value="AMPKBI"/>
    <property type="match status" value="1"/>
</dbReference>
<feature type="region of interest" description="Disordered" evidence="8">
    <location>
        <begin position="1"/>
        <end position="29"/>
    </location>
</feature>
<keyword evidence="4" id="KW-0276">Fatty acid metabolism</keyword>
<evidence type="ECO:0000256" key="1">
    <source>
        <dbReference type="ARBA" id="ARBA00010926"/>
    </source>
</evidence>
<dbReference type="InterPro" id="IPR013783">
    <property type="entry name" value="Ig-like_fold"/>
</dbReference>
<dbReference type="FunCoup" id="A0A1S3HJJ1">
    <property type="interactions" value="1079"/>
</dbReference>
<dbReference type="SUPFAM" id="SSF160219">
    <property type="entry name" value="AMPKBI-like"/>
    <property type="match status" value="1"/>
</dbReference>
<dbReference type="GO" id="GO:0005737">
    <property type="term" value="C:cytoplasm"/>
    <property type="evidence" value="ECO:0007669"/>
    <property type="project" value="TreeGrafter"/>
</dbReference>
<dbReference type="KEGG" id="lak:106155749"/>
<dbReference type="FunFam" id="2.60.40.10:FF:000139">
    <property type="entry name" value="Protein kinase AMP-activated non-catalytic subunit beta 1"/>
    <property type="match status" value="1"/>
</dbReference>
<dbReference type="InterPro" id="IPR014756">
    <property type="entry name" value="Ig_E-set"/>
</dbReference>
<dbReference type="CDD" id="cd02859">
    <property type="entry name" value="E_set_AMPKbeta_like_N"/>
    <property type="match status" value="1"/>
</dbReference>
<dbReference type="GO" id="GO:0031588">
    <property type="term" value="C:nucleotide-activated protein kinase complex"/>
    <property type="evidence" value="ECO:0007669"/>
    <property type="project" value="TreeGrafter"/>
</dbReference>
<dbReference type="RefSeq" id="XP_013386182.1">
    <property type="nucleotide sequence ID" value="XM_013530728.1"/>
</dbReference>
<keyword evidence="5" id="KW-0443">Lipid metabolism</keyword>
<evidence type="ECO:0000259" key="9">
    <source>
        <dbReference type="SMART" id="SM01010"/>
    </source>
</evidence>
<dbReference type="PANTHER" id="PTHR10343:SF84">
    <property type="entry name" value="5'-AMP-ACTIVATED PROTEIN KINASE SUBUNIT BETA-1"/>
    <property type="match status" value="1"/>
</dbReference>
<dbReference type="InParanoid" id="A0A1S3HJJ1"/>
<dbReference type="PANTHER" id="PTHR10343">
    <property type="entry name" value="5'-AMP-ACTIVATED PROTEIN KINASE , BETA SUBUNIT"/>
    <property type="match status" value="1"/>
</dbReference>
<keyword evidence="11" id="KW-0808">Transferase</keyword>
<evidence type="ECO:0000256" key="8">
    <source>
        <dbReference type="SAM" id="MobiDB-lite"/>
    </source>
</evidence>
<keyword evidence="10" id="KW-1185">Reference proteome</keyword>
<dbReference type="InterPro" id="IPR037256">
    <property type="entry name" value="ASC_dom_sf"/>
</dbReference>